<dbReference type="Pfam" id="PF13847">
    <property type="entry name" value="Methyltransf_31"/>
    <property type="match status" value="1"/>
</dbReference>
<keyword evidence="3" id="KW-1185">Reference proteome</keyword>
<sequence>MSQYFDSVASVWDTCPAKVERAEITAAKIKEIHFESKHSIVDFGSGTGLLGFQLKDTFSHVHLADASEKMLQVAQAKIAAANINNIETHQIDRLSELTSKHSAIATLMTLHHIPDVNEFFTDAHSALEDNGMLIIADLYEEDGSFHKHNPSFDGHNGFNVSALSAIAENAGFIVQHIEQYYEIWQENFEGVEISYPLFLFVVKKSKQTTAQ</sequence>
<protein>
    <submittedName>
        <fullName evidence="2">Putative methyltransferase type 12</fullName>
    </submittedName>
</protein>
<dbReference type="KEGG" id="pgb:H744_1c0038"/>
<dbReference type="InterPro" id="IPR029063">
    <property type="entry name" value="SAM-dependent_MTases_sf"/>
</dbReference>
<dbReference type="Proteomes" id="UP000032303">
    <property type="component" value="Chromosome 1"/>
</dbReference>
<dbReference type="PATRIC" id="fig|658445.3.peg.48"/>
<dbReference type="PANTHER" id="PTHR43861">
    <property type="entry name" value="TRANS-ACONITATE 2-METHYLTRANSFERASE-RELATED"/>
    <property type="match status" value="1"/>
</dbReference>
<dbReference type="GO" id="GO:0008168">
    <property type="term" value="F:methyltransferase activity"/>
    <property type="evidence" value="ECO:0007669"/>
    <property type="project" value="UniProtKB-KW"/>
</dbReference>
<keyword evidence="2" id="KW-0489">Methyltransferase</keyword>
<reference evidence="2 3" key="1">
    <citation type="submission" date="2013-05" db="EMBL/GenBank/DDBJ databases">
        <title>Complete genome sequence of the lipase-producing bacterium Photobacterium gaetbulicola Gung47.</title>
        <authorList>
            <person name="Kim Y.-O."/>
        </authorList>
    </citation>
    <scope>NUCLEOTIDE SEQUENCE [LARGE SCALE GENOMIC DNA]</scope>
    <source>
        <strain evidence="2 3">Gung47</strain>
    </source>
</reference>
<proteinExistence type="predicted"/>
<dbReference type="SUPFAM" id="SSF53335">
    <property type="entry name" value="S-adenosyl-L-methionine-dependent methyltransferases"/>
    <property type="match status" value="1"/>
</dbReference>
<dbReference type="CDD" id="cd02440">
    <property type="entry name" value="AdoMet_MTases"/>
    <property type="match status" value="1"/>
</dbReference>
<evidence type="ECO:0000259" key="1">
    <source>
        <dbReference type="Pfam" id="PF13847"/>
    </source>
</evidence>
<dbReference type="HOGENOM" id="CLU_037990_1_2_6"/>
<keyword evidence="2" id="KW-0808">Transferase</keyword>
<dbReference type="GO" id="GO:0032259">
    <property type="term" value="P:methylation"/>
    <property type="evidence" value="ECO:0007669"/>
    <property type="project" value="UniProtKB-KW"/>
</dbReference>
<gene>
    <name evidence="2" type="ORF">H744_1c0038</name>
</gene>
<dbReference type="AlphaFoldDB" id="A0A0C5W149"/>
<name>A0A0C5W149_9GAMM</name>
<evidence type="ECO:0000313" key="3">
    <source>
        <dbReference type="Proteomes" id="UP000032303"/>
    </source>
</evidence>
<dbReference type="Gene3D" id="3.40.50.150">
    <property type="entry name" value="Vaccinia Virus protein VP39"/>
    <property type="match status" value="1"/>
</dbReference>
<evidence type="ECO:0000313" key="2">
    <source>
        <dbReference type="EMBL" id="AJR05071.1"/>
    </source>
</evidence>
<organism evidence="2 3">
    <name type="scientific">Photobacterium gaetbulicola Gung47</name>
    <dbReference type="NCBI Taxonomy" id="658445"/>
    <lineage>
        <taxon>Bacteria</taxon>
        <taxon>Pseudomonadati</taxon>
        <taxon>Pseudomonadota</taxon>
        <taxon>Gammaproteobacteria</taxon>
        <taxon>Vibrionales</taxon>
        <taxon>Vibrionaceae</taxon>
        <taxon>Photobacterium</taxon>
    </lineage>
</organism>
<accession>A0A0C5W149</accession>
<feature type="domain" description="Methyltransferase" evidence="1">
    <location>
        <begin position="36"/>
        <end position="139"/>
    </location>
</feature>
<dbReference type="EMBL" id="CP005973">
    <property type="protein sequence ID" value="AJR05071.1"/>
    <property type="molecule type" value="Genomic_DNA"/>
</dbReference>
<dbReference type="STRING" id="658445.H744_1c0038"/>
<dbReference type="InterPro" id="IPR025714">
    <property type="entry name" value="Methyltranfer_dom"/>
</dbReference>